<proteinExistence type="predicted"/>
<dbReference type="Gene3D" id="3.40.600.10">
    <property type="entry name" value="DNA mismatch repair MutH/Restriction endonuclease, type II"/>
    <property type="match status" value="1"/>
</dbReference>
<keyword evidence="1" id="KW-0540">Nuclease</keyword>
<dbReference type="InterPro" id="IPR036388">
    <property type="entry name" value="WH-like_DNA-bd_sf"/>
</dbReference>
<protein>
    <recommendedName>
        <fullName evidence="4">Type II restriction enzyme NaeI domain-containing protein</fullName>
    </recommendedName>
</protein>
<comment type="caution">
    <text evidence="5">The sequence shown here is derived from an EMBL/GenBank/DDBJ whole genome shotgun (WGS) entry which is preliminary data.</text>
</comment>
<dbReference type="Gene3D" id="1.10.10.10">
    <property type="entry name" value="Winged helix-like DNA-binding domain superfamily/Winged helix DNA-binding domain"/>
    <property type="match status" value="1"/>
</dbReference>
<dbReference type="Proteomes" id="UP000540423">
    <property type="component" value="Unassembled WGS sequence"/>
</dbReference>
<keyword evidence="2" id="KW-0255">Endonuclease</keyword>
<sequence>MPTEDAPEDMLFRDISAVSAIEANESASGDRDLAKVAQWFMDQPRMEQRFSGVFRQSIDEVLDGQRTGRYDVNDLEKTEKTYLGTKVEIVCRTEFGFSPGSRMDYQVSGVEVDSKFSLTGDWMIPREAMGHICLVMAANDRKATYGVGLVRIREELLTGRGNQDQKRRISREGRSAIKWLVRAGNLDANLLLELDEVTRRALMAVPPGQGRVDMLFRHVHGRIVDRNAVVTTAKQLDSAKRVRDARSRLRGAGIVILGHQKEGPRIAFSLGLPVPKKGTWVAARVVPVSDSSSRRCALVDGVHFAVAVPGEPECPAPAINH</sequence>
<dbReference type="GO" id="GO:0003677">
    <property type="term" value="F:DNA binding"/>
    <property type="evidence" value="ECO:0007669"/>
    <property type="project" value="InterPro"/>
</dbReference>
<name>A0A7X0HIE9_9ACTN</name>
<organism evidence="5 6">
    <name type="scientific">Streptomyces candidus</name>
    <dbReference type="NCBI Taxonomy" id="67283"/>
    <lineage>
        <taxon>Bacteria</taxon>
        <taxon>Bacillati</taxon>
        <taxon>Actinomycetota</taxon>
        <taxon>Actinomycetes</taxon>
        <taxon>Kitasatosporales</taxon>
        <taxon>Streptomycetaceae</taxon>
        <taxon>Streptomyces</taxon>
    </lineage>
</organism>
<dbReference type="InterPro" id="IPR015210">
    <property type="entry name" value="NaeI"/>
</dbReference>
<dbReference type="RefSeq" id="WP_185031843.1">
    <property type="nucleotide sequence ID" value="NZ_BNBN01000001.1"/>
</dbReference>
<keyword evidence="6" id="KW-1185">Reference proteome</keyword>
<dbReference type="EMBL" id="JACHEM010000008">
    <property type="protein sequence ID" value="MBB6436942.1"/>
    <property type="molecule type" value="Genomic_DNA"/>
</dbReference>
<reference evidence="5 6" key="1">
    <citation type="submission" date="2020-08" db="EMBL/GenBank/DDBJ databases">
        <title>Genomic Encyclopedia of Type Strains, Phase IV (KMG-IV): sequencing the most valuable type-strain genomes for metagenomic binning, comparative biology and taxonomic classification.</title>
        <authorList>
            <person name="Goeker M."/>
        </authorList>
    </citation>
    <scope>NUCLEOTIDE SEQUENCE [LARGE SCALE GENOMIC DNA]</scope>
    <source>
        <strain evidence="5 6">DSM 40141</strain>
    </source>
</reference>
<dbReference type="GO" id="GO:0009036">
    <property type="term" value="F:type II site-specific deoxyribonuclease activity"/>
    <property type="evidence" value="ECO:0007669"/>
    <property type="project" value="InterPro"/>
</dbReference>
<feature type="domain" description="Type II restriction enzyme NaeI" evidence="4">
    <location>
        <begin position="43"/>
        <end position="312"/>
    </location>
</feature>
<dbReference type="CDD" id="cd22338">
    <property type="entry name" value="NaeI-like"/>
    <property type="match status" value="1"/>
</dbReference>
<evidence type="ECO:0000313" key="5">
    <source>
        <dbReference type="EMBL" id="MBB6436942.1"/>
    </source>
</evidence>
<accession>A0A7X0HIE9</accession>
<evidence type="ECO:0000256" key="1">
    <source>
        <dbReference type="ARBA" id="ARBA00022722"/>
    </source>
</evidence>
<keyword evidence="3" id="KW-0378">Hydrolase</keyword>
<gene>
    <name evidence="5" type="ORF">HNQ79_003417</name>
</gene>
<dbReference type="InterPro" id="IPR011335">
    <property type="entry name" value="Restrct_endonuc-II-like"/>
</dbReference>
<evidence type="ECO:0000259" key="4">
    <source>
        <dbReference type="Pfam" id="PF09126"/>
    </source>
</evidence>
<dbReference type="Pfam" id="PF09126">
    <property type="entry name" value="NaeI"/>
    <property type="match status" value="1"/>
</dbReference>
<dbReference type="InterPro" id="IPR037057">
    <property type="entry name" value="DNA_rep_MutH/T2_RE_sf"/>
</dbReference>
<dbReference type="GO" id="GO:0009307">
    <property type="term" value="P:DNA restriction-modification system"/>
    <property type="evidence" value="ECO:0007669"/>
    <property type="project" value="InterPro"/>
</dbReference>
<evidence type="ECO:0000313" key="6">
    <source>
        <dbReference type="Proteomes" id="UP000540423"/>
    </source>
</evidence>
<evidence type="ECO:0000256" key="2">
    <source>
        <dbReference type="ARBA" id="ARBA00022759"/>
    </source>
</evidence>
<evidence type="ECO:0000256" key="3">
    <source>
        <dbReference type="ARBA" id="ARBA00022801"/>
    </source>
</evidence>
<dbReference type="AlphaFoldDB" id="A0A7X0HIE9"/>
<dbReference type="SUPFAM" id="SSF52980">
    <property type="entry name" value="Restriction endonuclease-like"/>
    <property type="match status" value="1"/>
</dbReference>